<keyword evidence="3" id="KW-1185">Reference proteome</keyword>
<reference evidence="2" key="1">
    <citation type="submission" date="2021-10" db="EMBL/GenBank/DDBJ databases">
        <title>Bacteriophage attack leads to shedding of the bacterial cell wall.</title>
        <authorList>
            <person name="Ongenae V."/>
            <person name="Claessen D."/>
            <person name="Briegel A."/>
        </authorList>
    </citation>
    <scope>NUCLEOTIDE SEQUENCE</scope>
</reference>
<dbReference type="GO" id="GO:0006352">
    <property type="term" value="P:DNA-templated transcription initiation"/>
    <property type="evidence" value="ECO:0007669"/>
    <property type="project" value="InterPro"/>
</dbReference>
<dbReference type="KEGG" id="vg:77947812"/>
<feature type="domain" description="RNA polymerase sigma-70 region 4" evidence="1">
    <location>
        <begin position="65"/>
        <end position="108"/>
    </location>
</feature>
<dbReference type="InterPro" id="IPR013324">
    <property type="entry name" value="RNA_pol_sigma_r3/r4-like"/>
</dbReference>
<name>A0AAE8YGU5_9CAUD</name>
<accession>A0AAE8YGU5</accession>
<dbReference type="Gene3D" id="1.10.10.10">
    <property type="entry name" value="Winged helix-like DNA-binding domain superfamily/Winged helix DNA-binding domain"/>
    <property type="match status" value="1"/>
</dbReference>
<proteinExistence type="predicted"/>
<evidence type="ECO:0000313" key="3">
    <source>
        <dbReference type="Proteomes" id="UP000827624"/>
    </source>
</evidence>
<sequence>MAGGYNRAIVERMLPAAWDQGYAYGMKNEQAPDADMPRATVDKKKGSNFLVHLADVRQAWDGSDLDLDERRAVLMRYGMDWTFEEIGEKFGAHKSTIQRRAERGVGKLAAHLNGEEYIDGYDNVADKEDEQWQ</sequence>
<dbReference type="GO" id="GO:0003700">
    <property type="term" value="F:DNA-binding transcription factor activity"/>
    <property type="evidence" value="ECO:0007669"/>
    <property type="project" value="InterPro"/>
</dbReference>
<protein>
    <recommendedName>
        <fullName evidence="1">RNA polymerase sigma-70 region 4 domain-containing protein</fullName>
    </recommendedName>
</protein>
<dbReference type="EMBL" id="OK412919">
    <property type="protein sequence ID" value="UFD97984.1"/>
    <property type="molecule type" value="Genomic_DNA"/>
</dbReference>
<evidence type="ECO:0000313" key="2">
    <source>
        <dbReference type="EMBL" id="UFD97984.1"/>
    </source>
</evidence>
<dbReference type="CDD" id="cd06171">
    <property type="entry name" value="Sigma70_r4"/>
    <property type="match status" value="1"/>
</dbReference>
<dbReference type="InterPro" id="IPR036388">
    <property type="entry name" value="WH-like_DNA-bd_sf"/>
</dbReference>
<dbReference type="GeneID" id="77947812"/>
<dbReference type="RefSeq" id="YP_010671559.1">
    <property type="nucleotide sequence ID" value="NC_070968.1"/>
</dbReference>
<dbReference type="Proteomes" id="UP000827624">
    <property type="component" value="Segment"/>
</dbReference>
<dbReference type="Pfam" id="PF04545">
    <property type="entry name" value="Sigma70_r4"/>
    <property type="match status" value="1"/>
</dbReference>
<organism evidence="2 3">
    <name type="scientific">Streptomyces phage Pablito</name>
    <dbReference type="NCBI Taxonomy" id="2894593"/>
    <lineage>
        <taxon>Viruses</taxon>
        <taxon>Duplodnaviria</taxon>
        <taxon>Heunggongvirae</taxon>
        <taxon>Uroviricota</taxon>
        <taxon>Caudoviricetes</taxon>
        <taxon>Arquatrovirinae</taxon>
        <taxon>Janusvirus</taxon>
        <taxon>Janusvirus pablito</taxon>
    </lineage>
</organism>
<dbReference type="SUPFAM" id="SSF88659">
    <property type="entry name" value="Sigma3 and sigma4 domains of RNA polymerase sigma factors"/>
    <property type="match status" value="1"/>
</dbReference>
<evidence type="ECO:0000259" key="1">
    <source>
        <dbReference type="Pfam" id="PF04545"/>
    </source>
</evidence>
<dbReference type="InterPro" id="IPR007630">
    <property type="entry name" value="RNA_pol_sigma70_r4"/>
</dbReference>